<dbReference type="PANTHER" id="PTHR43004:SF19">
    <property type="entry name" value="BINDING MONOOXYGENASE, PUTATIVE (JCVI)-RELATED"/>
    <property type="match status" value="1"/>
</dbReference>
<gene>
    <name evidence="7" type="ORF">FOY51_06555</name>
</gene>
<keyword evidence="4" id="KW-0274">FAD</keyword>
<dbReference type="Proteomes" id="UP000322244">
    <property type="component" value="Unassembled WGS sequence"/>
</dbReference>
<dbReference type="InterPro" id="IPR036249">
    <property type="entry name" value="Thioredoxin-like_sf"/>
</dbReference>
<dbReference type="InterPro" id="IPR036188">
    <property type="entry name" value="FAD/NAD-bd_sf"/>
</dbReference>
<evidence type="ECO:0000256" key="1">
    <source>
        <dbReference type="ARBA" id="ARBA00001974"/>
    </source>
</evidence>
<feature type="domain" description="Phenol hydroxylase-like C-terminal dimerisation" evidence="6">
    <location>
        <begin position="468"/>
        <end position="510"/>
    </location>
</feature>
<evidence type="ECO:0000259" key="6">
    <source>
        <dbReference type="Pfam" id="PF07976"/>
    </source>
</evidence>
<keyword evidence="8" id="KW-1185">Reference proteome</keyword>
<keyword evidence="3" id="KW-0285">Flavoprotein</keyword>
<dbReference type="Gene3D" id="3.40.30.120">
    <property type="match status" value="1"/>
</dbReference>
<dbReference type="Gene3D" id="3.50.50.60">
    <property type="entry name" value="FAD/NAD(P)-binding domain"/>
    <property type="match status" value="1"/>
</dbReference>
<dbReference type="Pfam" id="PF07976">
    <property type="entry name" value="Phe_hydrox_dim"/>
    <property type="match status" value="1"/>
</dbReference>
<dbReference type="Pfam" id="PF01494">
    <property type="entry name" value="FAD_binding_3"/>
    <property type="match status" value="1"/>
</dbReference>
<dbReference type="RefSeq" id="WP_149429358.1">
    <property type="nucleotide sequence ID" value="NZ_VLNY01000002.1"/>
</dbReference>
<evidence type="ECO:0000313" key="7">
    <source>
        <dbReference type="EMBL" id="KAA0024197.1"/>
    </source>
</evidence>
<comment type="caution">
    <text evidence="7">The sequence shown here is derived from an EMBL/GenBank/DDBJ whole genome shotgun (WGS) entry which is preliminary data.</text>
</comment>
<feature type="domain" description="FAD-binding" evidence="5">
    <location>
        <begin position="2"/>
        <end position="340"/>
    </location>
</feature>
<dbReference type="GO" id="GO:0016709">
    <property type="term" value="F:oxidoreductase activity, acting on paired donors, with incorporation or reduction of molecular oxygen, NAD(P)H as one donor, and incorporation of one atom of oxygen"/>
    <property type="evidence" value="ECO:0007669"/>
    <property type="project" value="UniProtKB-ARBA"/>
</dbReference>
<dbReference type="InterPro" id="IPR012941">
    <property type="entry name" value="Phe_hydrox_C_dim_dom"/>
</dbReference>
<sequence length="513" mass="54789">MTDVLIAGAGPTGLALALDLARRGVDVRIVDKAAEPFAGSRGKGLTARTQEVFDDFGLVDTLCDAGFRYLRHRVHVRGEVINDSAPDAERVATPDRPYPSGLIIPQWRTEQILRDGLNEAGIEVEQSSGVVDFAQNDGSVVVNLETGGRVEAAYLVGCDGGRSTIRKALDIDLVGDSGPQGMLLGDVEVEGLEPDAWYQWSHPERGFVALCPFRNVSSWQFQGVPFTDFGPDMELPEPSLERFQRIVDDITVTAGIRLSNPTWLSTWRVNVRIVDRMRTGRVFLAGDAAHIHPPAGGLGMNTGIQDAYNLGWKLAAVIGGMPDALLDTYDAERLPIAQWTLGFSTAGLERVAADMVSDKPKGIAVGAADAQQLQLGYRSSSLSDASTWRGDGVQAGDRAPDAPCRLPNGEPVRIFDVLRGPHFTVLGFGKSAIAAAAHLGERYSGAHLSCAVVDHEAGAGIDVIDHDGHARGGYGIAGDAVVVVRPDGYIGQIVDVADAARAADYLDKLLPRK</sequence>
<evidence type="ECO:0000259" key="5">
    <source>
        <dbReference type="Pfam" id="PF01494"/>
    </source>
</evidence>
<reference evidence="7 8" key="1">
    <citation type="submission" date="2019-07" db="EMBL/GenBank/DDBJ databases">
        <title>Rhodococcus cavernicolus sp. nov., isolated from a cave.</title>
        <authorList>
            <person name="Lee S.D."/>
        </authorList>
    </citation>
    <scope>NUCLEOTIDE SEQUENCE [LARGE SCALE GENOMIC DNA]</scope>
    <source>
        <strain evidence="7 8">C1-24</strain>
    </source>
</reference>
<dbReference type="GO" id="GO:0071949">
    <property type="term" value="F:FAD binding"/>
    <property type="evidence" value="ECO:0007669"/>
    <property type="project" value="InterPro"/>
</dbReference>
<organism evidence="7 8">
    <name type="scientific">Antrihabitans cavernicola</name>
    <dbReference type="NCBI Taxonomy" id="2495913"/>
    <lineage>
        <taxon>Bacteria</taxon>
        <taxon>Bacillati</taxon>
        <taxon>Actinomycetota</taxon>
        <taxon>Actinomycetes</taxon>
        <taxon>Mycobacteriales</taxon>
        <taxon>Nocardiaceae</taxon>
        <taxon>Antrihabitans</taxon>
    </lineage>
</organism>
<evidence type="ECO:0000256" key="4">
    <source>
        <dbReference type="ARBA" id="ARBA00022827"/>
    </source>
</evidence>
<dbReference type="PANTHER" id="PTHR43004">
    <property type="entry name" value="TRK SYSTEM POTASSIUM UPTAKE PROTEIN"/>
    <property type="match status" value="1"/>
</dbReference>
<name>A0A5A7SHJ1_9NOCA</name>
<evidence type="ECO:0000256" key="3">
    <source>
        <dbReference type="ARBA" id="ARBA00022630"/>
    </source>
</evidence>
<dbReference type="Gene3D" id="3.30.70.2450">
    <property type="match status" value="1"/>
</dbReference>
<dbReference type="SUPFAM" id="SSF51905">
    <property type="entry name" value="FAD/NAD(P)-binding domain"/>
    <property type="match status" value="1"/>
</dbReference>
<comment type="similarity">
    <text evidence="2">Belongs to the PheA/TfdB FAD monooxygenase family.</text>
</comment>
<dbReference type="EMBL" id="VLNY01000002">
    <property type="protein sequence ID" value="KAA0024197.1"/>
    <property type="molecule type" value="Genomic_DNA"/>
</dbReference>
<evidence type="ECO:0000313" key="8">
    <source>
        <dbReference type="Proteomes" id="UP000322244"/>
    </source>
</evidence>
<dbReference type="SUPFAM" id="SSF52833">
    <property type="entry name" value="Thioredoxin-like"/>
    <property type="match status" value="1"/>
</dbReference>
<dbReference type="InterPro" id="IPR002938">
    <property type="entry name" value="FAD-bd"/>
</dbReference>
<dbReference type="OrthoDB" id="8670884at2"/>
<accession>A0A5A7SHJ1</accession>
<comment type="cofactor">
    <cofactor evidence="1">
        <name>FAD</name>
        <dbReference type="ChEBI" id="CHEBI:57692"/>
    </cofactor>
</comment>
<evidence type="ECO:0000256" key="2">
    <source>
        <dbReference type="ARBA" id="ARBA00007801"/>
    </source>
</evidence>
<proteinExistence type="inferred from homology"/>
<dbReference type="PRINTS" id="PR00420">
    <property type="entry name" value="RNGMNOXGNASE"/>
</dbReference>
<dbReference type="InterPro" id="IPR050641">
    <property type="entry name" value="RIFMO-like"/>
</dbReference>
<protein>
    <submittedName>
        <fullName evidence="7">3-(3-hydroxyphenyl)propionate hydroxylase</fullName>
    </submittedName>
</protein>
<dbReference type="NCBIfam" id="NF004832">
    <property type="entry name" value="PRK06184.1"/>
    <property type="match status" value="1"/>
</dbReference>
<dbReference type="AlphaFoldDB" id="A0A5A7SHJ1"/>